<accession>A0AAJ2U0G6</accession>
<dbReference type="Proteomes" id="UP001285636">
    <property type="component" value="Unassembled WGS sequence"/>
</dbReference>
<dbReference type="GO" id="GO:0006355">
    <property type="term" value="P:regulation of DNA-templated transcription"/>
    <property type="evidence" value="ECO:0007669"/>
    <property type="project" value="InterPro"/>
</dbReference>
<dbReference type="SUPFAM" id="SSF50151">
    <property type="entry name" value="SacY-like RNA-binding domain"/>
    <property type="match status" value="1"/>
</dbReference>
<dbReference type="InterPro" id="IPR036634">
    <property type="entry name" value="PRD_sf"/>
</dbReference>
<dbReference type="GO" id="GO:0003723">
    <property type="term" value="F:RNA binding"/>
    <property type="evidence" value="ECO:0007669"/>
    <property type="project" value="InterPro"/>
</dbReference>
<dbReference type="Pfam" id="PF00874">
    <property type="entry name" value="PRD"/>
    <property type="match status" value="2"/>
</dbReference>
<dbReference type="PROSITE" id="PS51372">
    <property type="entry name" value="PRD_2"/>
    <property type="match status" value="2"/>
</dbReference>
<dbReference type="AlphaFoldDB" id="A0AAJ2U0G6"/>
<evidence type="ECO:0000313" key="4">
    <source>
        <dbReference type="Proteomes" id="UP001285636"/>
    </source>
</evidence>
<evidence type="ECO:0000313" key="3">
    <source>
        <dbReference type="EMBL" id="MDV2885854.1"/>
    </source>
</evidence>
<protein>
    <submittedName>
        <fullName evidence="3">PRD domain-containing protein</fullName>
    </submittedName>
</protein>
<dbReference type="PANTHER" id="PTHR30185:SF16">
    <property type="entry name" value="PROTEIN GLCT"/>
    <property type="match status" value="1"/>
</dbReference>
<feature type="domain" description="PRD" evidence="2">
    <location>
        <begin position="69"/>
        <end position="174"/>
    </location>
</feature>
<comment type="caution">
    <text evidence="3">The sequence shown here is derived from an EMBL/GenBank/DDBJ whole genome shotgun (WGS) entry which is preliminary data.</text>
</comment>
<evidence type="ECO:0000256" key="1">
    <source>
        <dbReference type="ARBA" id="ARBA00022737"/>
    </source>
</evidence>
<dbReference type="InterPro" id="IPR050661">
    <property type="entry name" value="BglG_antiterminators"/>
</dbReference>
<dbReference type="EMBL" id="JAWJAY010000002">
    <property type="protein sequence ID" value="MDV2885854.1"/>
    <property type="molecule type" value="Genomic_DNA"/>
</dbReference>
<organism evidence="3 4">
    <name type="scientific">Alkalihalophilus pseudofirmus</name>
    <name type="common">Bacillus pseudofirmus</name>
    <dbReference type="NCBI Taxonomy" id="79885"/>
    <lineage>
        <taxon>Bacteria</taxon>
        <taxon>Bacillati</taxon>
        <taxon>Bacillota</taxon>
        <taxon>Bacilli</taxon>
        <taxon>Bacillales</taxon>
        <taxon>Bacillaceae</taxon>
        <taxon>Alkalihalophilus</taxon>
    </lineage>
</organism>
<dbReference type="SMART" id="SM01061">
    <property type="entry name" value="CAT_RBD"/>
    <property type="match status" value="1"/>
</dbReference>
<reference evidence="3" key="1">
    <citation type="submission" date="2023-10" db="EMBL/GenBank/DDBJ databases">
        <title>Screening of Alkalihalophilus pseudofirmusBZ-TG-HK211 and Its Alleviation of Salt Stress on Rapeseed Growth.</title>
        <authorList>
            <person name="Zhao B."/>
            <person name="Guo T."/>
        </authorList>
    </citation>
    <scope>NUCLEOTIDE SEQUENCE</scope>
    <source>
        <strain evidence="3">BZ-TG-HK211</strain>
    </source>
</reference>
<evidence type="ECO:0000259" key="2">
    <source>
        <dbReference type="PROSITE" id="PS51372"/>
    </source>
</evidence>
<dbReference type="Pfam" id="PF03123">
    <property type="entry name" value="CAT_RBD"/>
    <property type="match status" value="1"/>
</dbReference>
<dbReference type="InterPro" id="IPR004341">
    <property type="entry name" value="CAT_RNA-bd_dom"/>
</dbReference>
<dbReference type="PANTHER" id="PTHR30185">
    <property type="entry name" value="CRYPTIC BETA-GLUCOSIDE BGL OPERON ANTITERMINATOR"/>
    <property type="match status" value="1"/>
</dbReference>
<dbReference type="RefSeq" id="WP_075681380.1">
    <property type="nucleotide sequence ID" value="NZ_CP144224.1"/>
</dbReference>
<gene>
    <name evidence="3" type="ORF">RYX45_11755</name>
</gene>
<proteinExistence type="predicted"/>
<feature type="domain" description="PRD" evidence="2">
    <location>
        <begin position="175"/>
        <end position="278"/>
    </location>
</feature>
<dbReference type="InterPro" id="IPR011608">
    <property type="entry name" value="PRD"/>
</dbReference>
<dbReference type="Gene3D" id="1.10.1790.10">
    <property type="entry name" value="PRD domain"/>
    <property type="match status" value="1"/>
</dbReference>
<sequence length="278" mass="32330">MNGTYRIEKVVNNNVVIAQSPELNEVILIGKGIGFGRKKGQHIQADAIDKLFVLKDKEEQKQYRELLSDLDEALIVHINEIIRMIQRELPKPLYERIHLALTDHIQFAIRRLEQGIEISNPFLTETEMMFPNEFHLARKAVDYLNAHLTVELPEAEIGFVALHIYSASSNQPLSEMNEHPQLVSELVEIIMEKGNVSLNRRSVEYMRLVSFLCELIDRFQSTDIVNYSPKLSDVLKEEFELCYTVSSELINVLNQRFNTHYKAEQLPEVVFYLQRFIK</sequence>
<dbReference type="SUPFAM" id="SSF63520">
    <property type="entry name" value="PTS-regulatory domain, PRD"/>
    <property type="match status" value="2"/>
</dbReference>
<dbReference type="InterPro" id="IPR036650">
    <property type="entry name" value="CAT_RNA-bd_dom_sf"/>
</dbReference>
<name>A0AAJ2U0G6_ALKPS</name>
<keyword evidence="1" id="KW-0677">Repeat</keyword>
<dbReference type="Gene3D" id="1.20.890.100">
    <property type="match status" value="1"/>
</dbReference>
<dbReference type="Gene3D" id="2.30.24.10">
    <property type="entry name" value="CAT RNA-binding domain"/>
    <property type="match status" value="1"/>
</dbReference>